<dbReference type="EMBL" id="ABXJ01000069">
    <property type="protein sequence ID" value="EEA90482.1"/>
    <property type="molecule type" value="Genomic_DNA"/>
</dbReference>
<protein>
    <submittedName>
        <fullName evidence="2">Uncharacterized protein</fullName>
    </submittedName>
</protein>
<name>B6GAY8_9ACTN</name>
<proteinExistence type="predicted"/>
<reference evidence="2 3" key="1">
    <citation type="submission" date="2008-10" db="EMBL/GenBank/DDBJ databases">
        <title>Draft genome sequence of Collinsella stercoris (DSM 13279).</title>
        <authorList>
            <person name="Sudarsanam P."/>
            <person name="Ley R."/>
            <person name="Guruge J."/>
            <person name="Turnbaugh P.J."/>
            <person name="Mahowald M."/>
            <person name="Liep D."/>
            <person name="Gordon J."/>
        </authorList>
    </citation>
    <scope>NUCLEOTIDE SEQUENCE [LARGE SCALE GENOMIC DNA]</scope>
    <source>
        <strain evidence="2 3">DSM 13279</strain>
    </source>
</reference>
<sequence length="57" mass="6621">MTTRVRREAVGRVRPAHMKLSPRSPFRAELQSAVRSTMRAMTIDAEQRVMRAKHQVM</sequence>
<feature type="region of interest" description="Disordered" evidence="1">
    <location>
        <begin position="1"/>
        <end position="24"/>
    </location>
</feature>
<organism evidence="2 3">
    <name type="scientific">Collinsella stercoris DSM 13279</name>
    <dbReference type="NCBI Taxonomy" id="445975"/>
    <lineage>
        <taxon>Bacteria</taxon>
        <taxon>Bacillati</taxon>
        <taxon>Actinomycetota</taxon>
        <taxon>Coriobacteriia</taxon>
        <taxon>Coriobacteriales</taxon>
        <taxon>Coriobacteriaceae</taxon>
        <taxon>Collinsella</taxon>
    </lineage>
</organism>
<evidence type="ECO:0000256" key="1">
    <source>
        <dbReference type="SAM" id="MobiDB-lite"/>
    </source>
</evidence>
<keyword evidence="3" id="KW-1185">Reference proteome</keyword>
<evidence type="ECO:0000313" key="2">
    <source>
        <dbReference type="EMBL" id="EEA90482.1"/>
    </source>
</evidence>
<comment type="caution">
    <text evidence="2">The sequence shown here is derived from an EMBL/GenBank/DDBJ whole genome shotgun (WGS) entry which is preliminary data.</text>
</comment>
<accession>B6GAY8</accession>
<feature type="compositionally biased region" description="Basic and acidic residues" evidence="1">
    <location>
        <begin position="1"/>
        <end position="11"/>
    </location>
</feature>
<reference evidence="2 3" key="2">
    <citation type="submission" date="2008-10" db="EMBL/GenBank/DDBJ databases">
        <authorList>
            <person name="Fulton L."/>
            <person name="Clifton S."/>
            <person name="Fulton B."/>
            <person name="Xu J."/>
            <person name="Minx P."/>
            <person name="Pepin K.H."/>
            <person name="Johnson M."/>
            <person name="Thiruvilangam P."/>
            <person name="Bhonagiri V."/>
            <person name="Nash W.E."/>
            <person name="Mardis E.R."/>
            <person name="Wilson R.K."/>
        </authorList>
    </citation>
    <scope>NUCLEOTIDE SEQUENCE [LARGE SCALE GENOMIC DNA]</scope>
    <source>
        <strain evidence="2 3">DSM 13279</strain>
    </source>
</reference>
<dbReference type="HOGENOM" id="CLU_2988861_0_0_11"/>
<dbReference type="AlphaFoldDB" id="B6GAY8"/>
<evidence type="ECO:0000313" key="3">
    <source>
        <dbReference type="Proteomes" id="UP000003560"/>
    </source>
</evidence>
<dbReference type="Proteomes" id="UP000003560">
    <property type="component" value="Unassembled WGS sequence"/>
</dbReference>
<gene>
    <name evidence="2" type="ORF">COLSTE_01239</name>
</gene>